<dbReference type="OrthoDB" id="5563539at2759"/>
<reference evidence="1 2" key="1">
    <citation type="journal article" date="2009" name="Genome Res.">
        <title>Comparative genomics of protoploid Saccharomycetaceae.</title>
        <authorList>
            <consortium name="The Genolevures Consortium"/>
            <person name="Souciet J.-L."/>
            <person name="Dujon B."/>
            <person name="Gaillardin C."/>
            <person name="Johnston M."/>
            <person name="Baret P.V."/>
            <person name="Cliften P."/>
            <person name="Sherman D.J."/>
            <person name="Weissenbach J."/>
            <person name="Westhof E."/>
            <person name="Wincker P."/>
            <person name="Jubin C."/>
            <person name="Poulain J."/>
            <person name="Barbe V."/>
            <person name="Segurens B."/>
            <person name="Artiguenave F."/>
            <person name="Anthouard V."/>
            <person name="Vacherie B."/>
            <person name="Val M.-E."/>
            <person name="Fulton R.S."/>
            <person name="Minx P."/>
            <person name="Wilson R."/>
            <person name="Durrens P."/>
            <person name="Jean G."/>
            <person name="Marck C."/>
            <person name="Martin T."/>
            <person name="Nikolski M."/>
            <person name="Rolland T."/>
            <person name="Seret M.-L."/>
            <person name="Casaregola S."/>
            <person name="Despons L."/>
            <person name="Fairhead C."/>
            <person name="Fischer G."/>
            <person name="Lafontaine I."/>
            <person name="Leh V."/>
            <person name="Lemaire M."/>
            <person name="de Montigny J."/>
            <person name="Neuveglise C."/>
            <person name="Thierry A."/>
            <person name="Blanc-Lenfle I."/>
            <person name="Bleykasten C."/>
            <person name="Diffels J."/>
            <person name="Fritsch E."/>
            <person name="Frangeul L."/>
            <person name="Goeffon A."/>
            <person name="Jauniaux N."/>
            <person name="Kachouri-Lafond R."/>
            <person name="Payen C."/>
            <person name="Potier S."/>
            <person name="Pribylova L."/>
            <person name="Ozanne C."/>
            <person name="Richard G.-F."/>
            <person name="Sacerdot C."/>
            <person name="Straub M.-L."/>
            <person name="Talla E."/>
        </authorList>
    </citation>
    <scope>NUCLEOTIDE SEQUENCE [LARGE SCALE GENOMIC DNA]</scope>
    <source>
        <strain evidence="2">ATCC 56472 / CBS 6340 / NRRL Y-8284</strain>
    </source>
</reference>
<dbReference type="GeneID" id="8293180"/>
<sequence>MPSYPRISLDDTVIVRRNLMLMENVTNLEKPAIDYYHFDFSSGRAMTMPQTWDLLLRLGKYQLVRLPSCSAEDDVDYQMYVKRLHHCLWRRWSMAHFGLTDCKLNPLDINWNKEQDVSVLYGPYLSLEDESRCTASTADVVHSAAPSGKPGADHADACASVDSCDDFGVAYGSSLDSRDSSIFDSLPRKSCLIRHPVRSGRHHSLHFDNQVLRRDIDKYGDLCERTVFINDAEPTLDIEFDSEYDSDYECPRAYSEECFQLDVSDSDSC</sequence>
<dbReference type="FunCoup" id="C5DJL9">
    <property type="interactions" value="43"/>
</dbReference>
<organism evidence="1 2">
    <name type="scientific">Lachancea thermotolerans (strain ATCC 56472 / CBS 6340 / NRRL Y-8284)</name>
    <name type="common">Yeast</name>
    <name type="synonym">Kluyveromyces thermotolerans</name>
    <dbReference type="NCBI Taxonomy" id="559295"/>
    <lineage>
        <taxon>Eukaryota</taxon>
        <taxon>Fungi</taxon>
        <taxon>Dikarya</taxon>
        <taxon>Ascomycota</taxon>
        <taxon>Saccharomycotina</taxon>
        <taxon>Saccharomycetes</taxon>
        <taxon>Saccharomycetales</taxon>
        <taxon>Saccharomycetaceae</taxon>
        <taxon>Lachancea</taxon>
    </lineage>
</organism>
<gene>
    <name evidence="1" type="ordered locus">KLTH0F17512g</name>
</gene>
<proteinExistence type="predicted"/>
<evidence type="ECO:0000313" key="1">
    <source>
        <dbReference type="EMBL" id="CAR24508.1"/>
    </source>
</evidence>
<evidence type="ECO:0000313" key="2">
    <source>
        <dbReference type="Proteomes" id="UP000002036"/>
    </source>
</evidence>
<keyword evidence="2" id="KW-1185">Reference proteome</keyword>
<dbReference type="EMBL" id="CU928170">
    <property type="protein sequence ID" value="CAR24508.1"/>
    <property type="molecule type" value="Genomic_DNA"/>
</dbReference>
<dbReference type="Proteomes" id="UP000002036">
    <property type="component" value="Chromosome F"/>
</dbReference>
<name>C5DJL9_LACTC</name>
<dbReference type="OMA" id="INWNKDT"/>
<dbReference type="KEGG" id="lth:KLTH0F17512g"/>
<dbReference type="RefSeq" id="XP_002554945.1">
    <property type="nucleotide sequence ID" value="XM_002554899.1"/>
</dbReference>
<dbReference type="eggNOG" id="ENOG502RYV2">
    <property type="taxonomic scope" value="Eukaryota"/>
</dbReference>
<dbReference type="AlphaFoldDB" id="C5DJL9"/>
<dbReference type="InParanoid" id="C5DJL9"/>
<protein>
    <submittedName>
        <fullName evidence="1">KLTH0F17512p</fullName>
    </submittedName>
</protein>
<dbReference type="HOGENOM" id="CLU_058084_1_0_1"/>
<accession>C5DJL9</accession>